<comment type="similarity">
    <text evidence="1 5">Belongs to the FlgD family.</text>
</comment>
<name>A0A495BD64_VOGIN</name>
<keyword evidence="8" id="KW-0969">Cilium</keyword>
<keyword evidence="3 5" id="KW-1005">Bacterial flagellum biogenesis</keyword>
<evidence type="ECO:0000313" key="8">
    <source>
        <dbReference type="EMBL" id="RKQ58898.1"/>
    </source>
</evidence>
<dbReference type="Gene3D" id="2.30.30.910">
    <property type="match status" value="1"/>
</dbReference>
<sequence>MAIDASALNQRSQNGSSTQATAVAGQQLGADGDMFMTLLMAQIKNQNPLEPTDPAQFVSQLVQMNQMQSTLGMLSELKSNALMMRELQGLALGEQVGKQVLVQTDQLLLDGKPVGGRITLDGSDEVQLQLTGADGSSKLITLGRQAAGEFAFTLDPAAHGLPAGQYQAQVITAAKSAARLEFAAEVQAVRLPVQGGEPILSLAGLGEYPASSITRLLGAASSTSSTRS</sequence>
<dbReference type="EMBL" id="RBID01000014">
    <property type="protein sequence ID" value="RKQ58898.1"/>
    <property type="molecule type" value="Genomic_DNA"/>
</dbReference>
<evidence type="ECO:0000259" key="7">
    <source>
        <dbReference type="Pfam" id="PF13860"/>
    </source>
</evidence>
<dbReference type="RefSeq" id="WP_120810529.1">
    <property type="nucleotide sequence ID" value="NZ_RBID01000014.1"/>
</dbReference>
<gene>
    <name evidence="8" type="ORF">C8E02_1874</name>
</gene>
<evidence type="ECO:0000256" key="1">
    <source>
        <dbReference type="ARBA" id="ARBA00010577"/>
    </source>
</evidence>
<evidence type="ECO:0000256" key="5">
    <source>
        <dbReference type="RuleBase" id="RU362076"/>
    </source>
</evidence>
<organism evidence="8 9">
    <name type="scientific">Vogesella indigofera</name>
    <name type="common">Pseudomonas indigofera</name>
    <dbReference type="NCBI Taxonomy" id="45465"/>
    <lineage>
        <taxon>Bacteria</taxon>
        <taxon>Pseudomonadati</taxon>
        <taxon>Pseudomonadota</taxon>
        <taxon>Betaproteobacteria</taxon>
        <taxon>Neisseriales</taxon>
        <taxon>Chromobacteriaceae</taxon>
        <taxon>Vogesella</taxon>
    </lineage>
</organism>
<feature type="region of interest" description="Disordered" evidence="6">
    <location>
        <begin position="1"/>
        <end position="22"/>
    </location>
</feature>
<evidence type="ECO:0000256" key="4">
    <source>
        <dbReference type="ARBA" id="ARBA00024746"/>
    </source>
</evidence>
<evidence type="ECO:0000313" key="9">
    <source>
        <dbReference type="Proteomes" id="UP000279384"/>
    </source>
</evidence>
<keyword evidence="8" id="KW-0966">Cell projection</keyword>
<protein>
    <recommendedName>
        <fullName evidence="2 5">Basal-body rod modification protein FlgD</fullName>
    </recommendedName>
</protein>
<comment type="function">
    <text evidence="4 5">Required for flagellar hook formation. May act as a scaffolding protein.</text>
</comment>
<dbReference type="InterPro" id="IPR005648">
    <property type="entry name" value="FlgD"/>
</dbReference>
<feature type="compositionally biased region" description="Polar residues" evidence="6">
    <location>
        <begin position="7"/>
        <end position="21"/>
    </location>
</feature>
<dbReference type="Pfam" id="PF03963">
    <property type="entry name" value="FlgD"/>
    <property type="match status" value="1"/>
</dbReference>
<keyword evidence="8" id="KW-0282">Flagellum</keyword>
<proteinExistence type="inferred from homology"/>
<comment type="caution">
    <text evidence="8">The sequence shown here is derived from an EMBL/GenBank/DDBJ whole genome shotgun (WGS) entry which is preliminary data.</text>
</comment>
<dbReference type="InterPro" id="IPR025965">
    <property type="entry name" value="FlgD/Vpr_Ig-like"/>
</dbReference>
<evidence type="ECO:0000256" key="2">
    <source>
        <dbReference type="ARBA" id="ARBA00016013"/>
    </source>
</evidence>
<dbReference type="Pfam" id="PF13860">
    <property type="entry name" value="FlgD_ig"/>
    <property type="match status" value="1"/>
</dbReference>
<dbReference type="Gene3D" id="2.60.40.4070">
    <property type="match status" value="1"/>
</dbReference>
<reference evidence="8 9" key="1">
    <citation type="submission" date="2018-10" db="EMBL/GenBank/DDBJ databases">
        <title>Genomic Encyclopedia of Type Strains, Phase IV (KMG-IV): sequencing the most valuable type-strain genomes for metagenomic binning, comparative biology and taxonomic classification.</title>
        <authorList>
            <person name="Goeker M."/>
        </authorList>
    </citation>
    <scope>NUCLEOTIDE SEQUENCE [LARGE SCALE GENOMIC DNA]</scope>
    <source>
        <strain evidence="8 9">DSM 3303</strain>
    </source>
</reference>
<dbReference type="AlphaFoldDB" id="A0A495BD64"/>
<dbReference type="GO" id="GO:0044781">
    <property type="term" value="P:bacterial-type flagellum organization"/>
    <property type="evidence" value="ECO:0007669"/>
    <property type="project" value="UniProtKB-UniRule"/>
</dbReference>
<dbReference type="Proteomes" id="UP000279384">
    <property type="component" value="Unassembled WGS sequence"/>
</dbReference>
<accession>A0A495BD64</accession>
<evidence type="ECO:0000256" key="3">
    <source>
        <dbReference type="ARBA" id="ARBA00022795"/>
    </source>
</evidence>
<evidence type="ECO:0000256" key="6">
    <source>
        <dbReference type="SAM" id="MobiDB-lite"/>
    </source>
</evidence>
<feature type="domain" description="FlgD/Vpr Ig-like" evidence="7">
    <location>
        <begin position="110"/>
        <end position="171"/>
    </location>
</feature>